<feature type="compositionally biased region" description="Low complexity" evidence="6">
    <location>
        <begin position="838"/>
        <end position="847"/>
    </location>
</feature>
<comment type="pathway">
    <text evidence="5">Cofactor biosynthesis; ubiquinone biosynthesis.</text>
</comment>
<feature type="binding site" evidence="5">
    <location>
        <position position="1018"/>
    </location>
    <ligand>
        <name>Mg(2+)</name>
        <dbReference type="ChEBI" id="CHEBI:18420"/>
    </ligand>
</feature>
<comment type="subunit">
    <text evidence="5">Component of a multi-subunit COQ enzyme complex.</text>
</comment>
<dbReference type="InterPro" id="IPR036513">
    <property type="entry name" value="STAS_dom_sf"/>
</dbReference>
<comment type="catalytic activity">
    <reaction evidence="5">
        <text>a 3,4-dihydroxy-5-(all-trans-polyprenyl)benzoate + S-adenosyl-L-methionine = a 4-hydroxy-3-methoxy-5-(all-trans-polyprenyl)benzoate + S-adenosyl-L-homocysteine + H(+)</text>
        <dbReference type="Rhea" id="RHEA:44452"/>
        <dbReference type="Rhea" id="RHEA-COMP:10930"/>
        <dbReference type="Rhea" id="RHEA-COMP:10931"/>
        <dbReference type="ChEBI" id="CHEBI:15378"/>
        <dbReference type="ChEBI" id="CHEBI:57856"/>
        <dbReference type="ChEBI" id="CHEBI:59789"/>
        <dbReference type="ChEBI" id="CHEBI:64694"/>
        <dbReference type="ChEBI" id="CHEBI:84443"/>
        <dbReference type="EC" id="2.1.1.114"/>
    </reaction>
</comment>
<dbReference type="GO" id="GO:0010420">
    <property type="term" value="F:polyprenyldihydroxybenzoate methyltransferase activity"/>
    <property type="evidence" value="ECO:0007669"/>
    <property type="project" value="UniProtKB-UniRule"/>
</dbReference>
<gene>
    <name evidence="8" type="ORF">CTOB1V02_LOCUS1219</name>
</gene>
<dbReference type="PROSITE" id="PS50801">
    <property type="entry name" value="STAS"/>
    <property type="match status" value="1"/>
</dbReference>
<organism evidence="8">
    <name type="scientific">Cyprideis torosa</name>
    <dbReference type="NCBI Taxonomy" id="163714"/>
    <lineage>
        <taxon>Eukaryota</taxon>
        <taxon>Metazoa</taxon>
        <taxon>Ecdysozoa</taxon>
        <taxon>Arthropoda</taxon>
        <taxon>Crustacea</taxon>
        <taxon>Oligostraca</taxon>
        <taxon>Ostracoda</taxon>
        <taxon>Podocopa</taxon>
        <taxon>Podocopida</taxon>
        <taxon>Cytherocopina</taxon>
        <taxon>Cytheroidea</taxon>
        <taxon>Cytherideidae</taxon>
        <taxon>Cyprideis</taxon>
    </lineage>
</organism>
<dbReference type="GO" id="GO:0032259">
    <property type="term" value="P:methylation"/>
    <property type="evidence" value="ECO:0007669"/>
    <property type="project" value="UniProtKB-KW"/>
</dbReference>
<dbReference type="InterPro" id="IPR011547">
    <property type="entry name" value="SLC26A/SulP_dom"/>
</dbReference>
<keyword evidence="5" id="KW-0949">S-adenosyl-L-methionine</keyword>
<feature type="transmembrane region" description="Helical" evidence="7">
    <location>
        <begin position="509"/>
        <end position="541"/>
    </location>
</feature>
<sequence>MVAVITGATEGGAENHKSSLSSRPVAYTTASECSTPTFRSPRPRQKDARVRVLRRVFTQSELQKSYITPKKKLWSSYIKPSIPSGSSVLSLWTRFFSLFPILTWLPNYKWKTDLSQDMIAGFTVAVMHIPQGMGYAMLAGLPPITGIYMAFFPVIVYALMGTSRHLSLGTFAVIQIMTGKAVDQLSVQYLPDLVNATLAAGSHSNDHDESVMWAKVMIATAISFGVGLVQLIMGFFHMGSLAVVFSDVLVSAFTTGAAVHVLTSQIKYLFGLKVPVLRGPLKIVYTYVFMISHLFDSNVVAVIVSAITIGILMFNNEVLKPVVAKVSRVPVPAELIVVVLGTIFSFYGELNSRYGIKIVGPIPTGFPNPQTPPIYVLSDGVVSCIVIAVVAFATSLSMGKVLAKKEYSLDANQELIACGSATVFGSFFSCAPPGSSLSRSIIQANVGGRTQFASLFSAFLLIFVLLFIGPIFEPLPICVLSSIIVVALKGLLRQVSHLPKIAKISRADGLIWIVTLLSVVLIGIDWGLVIGIGVSLINLLYKGQNVYTCLLGQLFPGTGIFVDIKRYKEAKQLSGIKIYSFSAGLHFANREKFHLDIVKQTGLEEMLARRKQKKMKKKLLRAMKEKLQLRLRKGHNRQEGNNKGMAYTNPIDVTEGENLPASEPVTPVPPTPNLVESPDLKRLDAHIHSSDDFKYLIIDLSAVGFIDSAGVEVLAVVQKEFLDAGVLVFFAAARDPLLRMFVKTQFHDKVPENLFFPTIFDAVTHCLEQQCGEEFLDNMSSEDEEGLQFTTSSVGQALSERVSIRIMNDIEDKEMEVSAVPDQHNTETVELKEMPLQSSSSASSSSSGGTQMTVTQASVCPSSEEHVKTSTRVTFDDKDDKRPERVEISAEEAAKFAALSREWWDEDGAFRALHSMNSLRIPLITNAVAPSVRSPQPLKGKKICDVGCGGGILTEPLARLGAEVIGLDPVEESISVARSHCPADLENRLEYILGTTSDLLLAEREANKNRFDAVVLSEVAEHVEMPAMLFEEAVKLCKPGGSIIVTTINRTLASYWLGIVAAENILRLVPKGTHEYENFLPPQEVINYLERNCTIVMQIIRSEEPDGTVTFQGKKIDSERQENLLRLKDEHNACILCTLEAKGIKLRYTVKWQKQVAYFHDDDAREVDVQKLQHLKDFQLGGSKAPVPLKREFRPKRTRSSPTWFSEEM</sequence>
<dbReference type="NCBIfam" id="TIGR00815">
    <property type="entry name" value="sulP"/>
    <property type="match status" value="1"/>
</dbReference>
<feature type="transmembrane region" description="Helical" evidence="7">
    <location>
        <begin position="212"/>
        <end position="236"/>
    </location>
</feature>
<feature type="region of interest" description="Disordered" evidence="6">
    <location>
        <begin position="1"/>
        <end position="23"/>
    </location>
</feature>
<dbReference type="OrthoDB" id="7365796at2759"/>
<dbReference type="Pfam" id="PF08241">
    <property type="entry name" value="Methyltransf_11"/>
    <property type="match status" value="1"/>
</dbReference>
<feature type="binding site" evidence="5">
    <location>
        <position position="947"/>
    </location>
    <ligand>
        <name>S-adenosyl-L-methionine</name>
        <dbReference type="ChEBI" id="CHEBI:59789"/>
    </ligand>
</feature>
<dbReference type="PANTHER" id="PTHR11814">
    <property type="entry name" value="SULFATE TRANSPORTER"/>
    <property type="match status" value="1"/>
</dbReference>
<dbReference type="InterPro" id="IPR029063">
    <property type="entry name" value="SAM-dependent_MTases_sf"/>
</dbReference>
<dbReference type="UniPathway" id="UPA00232"/>
<feature type="transmembrane region" description="Helical" evidence="7">
    <location>
        <begin position="243"/>
        <end position="263"/>
    </location>
</feature>
<evidence type="ECO:0000313" key="8">
    <source>
        <dbReference type="EMBL" id="CAD7223229.1"/>
    </source>
</evidence>
<evidence type="ECO:0000256" key="2">
    <source>
        <dbReference type="ARBA" id="ARBA00022692"/>
    </source>
</evidence>
<keyword evidence="4 5" id="KW-0472">Membrane</keyword>
<keyword evidence="5" id="KW-0831">Ubiquinone biosynthesis</keyword>
<keyword evidence="5" id="KW-0999">Mitochondrion inner membrane</keyword>
<comment type="function">
    <text evidence="5">O-methyltransferase required for two non-consecutive steps during ubiquinone biosynthesis. Catalyzes the 2 O-methylation of 3,4-dihydroxy-5-(all-trans-polyprenyl)benzoic acid into 4-hydroxy-3-methoxy-5-(all-trans-polyprenyl)benzoic acid. Also catalyzes the last step of ubiquinone biosynthesis by mediating methylation of 3-demethylubiquinone into ubiquinone. Also able to mediate the methylation of 3-demethylubiquinol into ubiquinol.</text>
</comment>
<keyword evidence="5" id="KW-0479">Metal-binding</keyword>
<dbReference type="EC" id="2.1.1.64" evidence="5"/>
<comment type="catalytic activity">
    <reaction evidence="5">
        <text>a 3-demethylubiquinol + S-adenosyl-L-methionine = a ubiquinol + S-adenosyl-L-homocysteine + H(+)</text>
        <dbReference type="Rhea" id="RHEA:44380"/>
        <dbReference type="Rhea" id="RHEA-COMP:9566"/>
        <dbReference type="Rhea" id="RHEA-COMP:10914"/>
        <dbReference type="ChEBI" id="CHEBI:15378"/>
        <dbReference type="ChEBI" id="CHEBI:17976"/>
        <dbReference type="ChEBI" id="CHEBI:57856"/>
        <dbReference type="ChEBI" id="CHEBI:59789"/>
        <dbReference type="ChEBI" id="CHEBI:84422"/>
        <dbReference type="EC" id="2.1.1.64"/>
    </reaction>
</comment>
<feature type="binding site" evidence="5">
    <location>
        <position position="1022"/>
    </location>
    <ligand>
        <name>Mg(2+)</name>
        <dbReference type="ChEBI" id="CHEBI:18420"/>
    </ligand>
</feature>
<dbReference type="Gene3D" id="3.30.750.24">
    <property type="entry name" value="STAS domain"/>
    <property type="match status" value="1"/>
</dbReference>
<dbReference type="SUPFAM" id="SSF52091">
    <property type="entry name" value="SpoIIaa-like"/>
    <property type="match status" value="1"/>
</dbReference>
<protein>
    <recommendedName>
        <fullName evidence="5">Ubiquinone biosynthesis O-methyltransferase, mitochondrial</fullName>
    </recommendedName>
    <alternativeName>
        <fullName evidence="5">3-demethylubiquinol 3-O-methyltransferase</fullName>
        <ecNumber evidence="5">2.1.1.64</ecNumber>
    </alternativeName>
    <alternativeName>
        <fullName evidence="5">3-demethylubiquinone 3-O-methyltransferase</fullName>
        <ecNumber evidence="5">2.1.1.-</ecNumber>
    </alternativeName>
    <alternativeName>
        <fullName evidence="5">Polyprenyldihydroxybenzoate methyltransferase</fullName>
        <ecNumber evidence="5">2.1.1.114</ecNumber>
    </alternativeName>
</protein>
<comment type="catalytic activity">
    <reaction evidence="5">
        <text>a 3-demethylubiquinone + S-adenosyl-L-methionine = a ubiquinone + S-adenosyl-L-homocysteine</text>
        <dbReference type="Rhea" id="RHEA:81215"/>
        <dbReference type="Rhea" id="RHEA-COMP:9565"/>
        <dbReference type="Rhea" id="RHEA-COMP:19654"/>
        <dbReference type="ChEBI" id="CHEBI:16389"/>
        <dbReference type="ChEBI" id="CHEBI:57856"/>
        <dbReference type="ChEBI" id="CHEBI:59789"/>
        <dbReference type="ChEBI" id="CHEBI:231825"/>
    </reaction>
</comment>
<reference evidence="8" key="1">
    <citation type="submission" date="2020-11" db="EMBL/GenBank/DDBJ databases">
        <authorList>
            <person name="Tran Van P."/>
        </authorList>
    </citation>
    <scope>NUCLEOTIDE SEQUENCE</scope>
</reference>
<dbReference type="CDD" id="cd07042">
    <property type="entry name" value="STAS_SulP_like_sulfate_transporter"/>
    <property type="match status" value="1"/>
</dbReference>
<feature type="compositionally biased region" description="Basic and acidic residues" evidence="6">
    <location>
        <begin position="863"/>
        <end position="884"/>
    </location>
</feature>
<keyword evidence="5" id="KW-0496">Mitochondrion</keyword>
<dbReference type="Pfam" id="PF00916">
    <property type="entry name" value="Sulfate_transp"/>
    <property type="match status" value="1"/>
</dbReference>
<comment type="cofactor">
    <cofactor evidence="5">
        <name>Mg(2+)</name>
        <dbReference type="ChEBI" id="CHEBI:18420"/>
    </cofactor>
</comment>
<evidence type="ECO:0000256" key="5">
    <source>
        <dbReference type="HAMAP-Rule" id="MF_03190"/>
    </source>
</evidence>
<keyword evidence="5" id="KW-0489">Methyltransferase</keyword>
<dbReference type="EMBL" id="OB660171">
    <property type="protein sequence ID" value="CAD7223229.1"/>
    <property type="molecule type" value="Genomic_DNA"/>
</dbReference>
<keyword evidence="5" id="KW-0460">Magnesium</keyword>
<feature type="transmembrane region" description="Helical" evidence="7">
    <location>
        <begin position="326"/>
        <end position="347"/>
    </location>
</feature>
<evidence type="ECO:0000256" key="7">
    <source>
        <dbReference type="SAM" id="Phobius"/>
    </source>
</evidence>
<name>A0A7R8W2N8_9CRUS</name>
<accession>A0A7R8W2N8</accession>
<dbReference type="InterPro" id="IPR013216">
    <property type="entry name" value="Methyltransf_11"/>
</dbReference>
<dbReference type="Gene3D" id="3.40.50.150">
    <property type="entry name" value="Vaccinia Virus protein VP39"/>
    <property type="match status" value="1"/>
</dbReference>
<evidence type="ECO:0000256" key="4">
    <source>
        <dbReference type="ARBA" id="ARBA00023136"/>
    </source>
</evidence>
<dbReference type="GO" id="GO:0061542">
    <property type="term" value="F:3-demethylubiquinol 3-O-methyltransferase activity"/>
    <property type="evidence" value="ECO:0007669"/>
    <property type="project" value="UniProtKB-UniRule"/>
</dbReference>
<feature type="compositionally biased region" description="Polar residues" evidence="6">
    <location>
        <begin position="848"/>
        <end position="861"/>
    </location>
</feature>
<keyword evidence="5" id="KW-0808">Transferase</keyword>
<dbReference type="EC" id="2.1.1.-" evidence="5"/>
<dbReference type="InterPro" id="IPR001902">
    <property type="entry name" value="SLC26A/SulP_fam"/>
</dbReference>
<comment type="similarity">
    <text evidence="5">Belongs to the class I-like SAM-binding methyltransferase superfamily. UbiG/COQ3 family.</text>
</comment>
<dbReference type="InterPro" id="IPR010233">
    <property type="entry name" value="UbiG_MeTrfase"/>
</dbReference>
<dbReference type="Pfam" id="PF01740">
    <property type="entry name" value="STAS"/>
    <property type="match status" value="1"/>
</dbReference>
<feature type="transmembrane region" description="Helical" evidence="7">
    <location>
        <begin position="455"/>
        <end position="488"/>
    </location>
</feature>
<dbReference type="GO" id="GO:0046872">
    <property type="term" value="F:metal ion binding"/>
    <property type="evidence" value="ECO:0007669"/>
    <property type="project" value="UniProtKB-KW"/>
</dbReference>
<feature type="binding site" evidence="5">
    <location>
        <position position="968"/>
    </location>
    <ligand>
        <name>S-adenosyl-L-methionine</name>
        <dbReference type="ChEBI" id="CHEBI:59789"/>
    </ligand>
</feature>
<feature type="region of interest" description="Disordered" evidence="6">
    <location>
        <begin position="635"/>
        <end position="677"/>
    </location>
</feature>
<feature type="region of interest" description="Disordered" evidence="6">
    <location>
        <begin position="828"/>
        <end position="884"/>
    </location>
</feature>
<proteinExistence type="inferred from homology"/>
<feature type="binding site" evidence="5">
    <location>
        <position position="920"/>
    </location>
    <ligand>
        <name>S-adenosyl-L-methionine</name>
        <dbReference type="ChEBI" id="CHEBI:59789"/>
    </ligand>
</feature>
<feature type="transmembrane region" description="Helical" evidence="7">
    <location>
        <begin position="283"/>
        <end position="314"/>
    </location>
</feature>
<dbReference type="AlphaFoldDB" id="A0A7R8W2N8"/>
<evidence type="ECO:0000256" key="6">
    <source>
        <dbReference type="SAM" id="MobiDB-lite"/>
    </source>
</evidence>
<dbReference type="NCBIfam" id="TIGR01983">
    <property type="entry name" value="UbiG"/>
    <property type="match status" value="1"/>
</dbReference>
<feature type="binding site" evidence="5">
    <location>
        <position position="1017"/>
    </location>
    <ligand>
        <name>S-adenosyl-L-methionine</name>
        <dbReference type="ChEBI" id="CHEBI:59789"/>
    </ligand>
</feature>
<dbReference type="EC" id="2.1.1.114" evidence="5"/>
<dbReference type="GO" id="GO:0031314">
    <property type="term" value="C:extrinsic component of mitochondrial inner membrane"/>
    <property type="evidence" value="ECO:0007669"/>
    <property type="project" value="UniProtKB-UniRule"/>
</dbReference>
<keyword evidence="2 7" id="KW-0812">Transmembrane</keyword>
<dbReference type="GO" id="GO:0055085">
    <property type="term" value="P:transmembrane transport"/>
    <property type="evidence" value="ECO:0007669"/>
    <property type="project" value="InterPro"/>
</dbReference>
<evidence type="ECO:0000256" key="1">
    <source>
        <dbReference type="ARBA" id="ARBA00004141"/>
    </source>
</evidence>
<dbReference type="InterPro" id="IPR002645">
    <property type="entry name" value="STAS_dom"/>
</dbReference>
<evidence type="ECO:0000256" key="3">
    <source>
        <dbReference type="ARBA" id="ARBA00022989"/>
    </source>
</evidence>
<feature type="transmembrane region" description="Helical" evidence="7">
    <location>
        <begin position="135"/>
        <end position="160"/>
    </location>
</feature>
<comment type="subcellular location">
    <subcellularLocation>
        <location evidence="1">Membrane</location>
        <topology evidence="1">Multi-pass membrane protein</topology>
    </subcellularLocation>
    <subcellularLocation>
        <location evidence="5">Mitochondrion inner membrane</location>
        <topology evidence="5">Peripheral membrane protein</topology>
        <orientation evidence="5">Matrix side</orientation>
    </subcellularLocation>
</comment>
<dbReference type="CDD" id="cd02440">
    <property type="entry name" value="AdoMet_MTases"/>
    <property type="match status" value="1"/>
</dbReference>
<dbReference type="SUPFAM" id="SSF53335">
    <property type="entry name" value="S-adenosyl-L-methionine-dependent methyltransferases"/>
    <property type="match status" value="1"/>
</dbReference>
<feature type="transmembrane region" description="Helical" evidence="7">
    <location>
        <begin position="374"/>
        <end position="394"/>
    </location>
</feature>
<dbReference type="HAMAP" id="MF_00472">
    <property type="entry name" value="UbiG"/>
    <property type="match status" value="1"/>
</dbReference>
<feature type="binding site" evidence="5">
    <location>
        <position position="1021"/>
    </location>
    <ligand>
        <name>Mg(2+)</name>
        <dbReference type="ChEBI" id="CHEBI:18420"/>
    </ligand>
</feature>
<keyword evidence="3 7" id="KW-1133">Transmembrane helix</keyword>